<reference evidence="7 8" key="1">
    <citation type="submission" date="2019-03" db="EMBL/GenBank/DDBJ databases">
        <title>Ramlibacter henchirensis DSM 14656, whole genome shotgun sequence.</title>
        <authorList>
            <person name="Zhang X."/>
            <person name="Feng G."/>
            <person name="Zhu H."/>
        </authorList>
    </citation>
    <scope>NUCLEOTIDE SEQUENCE [LARGE SCALE GENOMIC DNA]</scope>
    <source>
        <strain evidence="7 8">DSM 14656</strain>
    </source>
</reference>
<comment type="pathway">
    <text evidence="5">Amino-acid biosynthesis; L-arginine biosynthesis; N(2)-acetyl-L-ornithine from L-glutamate: step 3/4.</text>
</comment>
<evidence type="ECO:0000256" key="5">
    <source>
        <dbReference type="HAMAP-Rule" id="MF_00150"/>
    </source>
</evidence>
<dbReference type="AlphaFoldDB" id="A0A4Z0C775"/>
<dbReference type="UniPathway" id="UPA00068">
    <property type="reaction ID" value="UER00108"/>
</dbReference>
<keyword evidence="4 5" id="KW-0560">Oxidoreductase</keyword>
<keyword evidence="8" id="KW-1185">Reference proteome</keyword>
<dbReference type="GO" id="GO:0070401">
    <property type="term" value="F:NADP+ binding"/>
    <property type="evidence" value="ECO:0007669"/>
    <property type="project" value="InterPro"/>
</dbReference>
<evidence type="ECO:0000256" key="4">
    <source>
        <dbReference type="ARBA" id="ARBA00023002"/>
    </source>
</evidence>
<dbReference type="CDD" id="cd23934">
    <property type="entry name" value="AGPR_1_C"/>
    <property type="match status" value="1"/>
</dbReference>
<evidence type="ECO:0000313" key="7">
    <source>
        <dbReference type="EMBL" id="TFZ05949.1"/>
    </source>
</evidence>
<comment type="caution">
    <text evidence="7">The sequence shown here is derived from an EMBL/GenBank/DDBJ whole genome shotgun (WGS) entry which is preliminary data.</text>
</comment>
<dbReference type="PANTHER" id="PTHR32338:SF10">
    <property type="entry name" value="N-ACETYL-GAMMA-GLUTAMYL-PHOSPHATE REDUCTASE, CHLOROPLASTIC-RELATED"/>
    <property type="match status" value="1"/>
</dbReference>
<keyword evidence="2 5" id="KW-0028">Amino-acid biosynthesis</keyword>
<dbReference type="InterPro" id="IPR050085">
    <property type="entry name" value="AGPR"/>
</dbReference>
<evidence type="ECO:0000259" key="6">
    <source>
        <dbReference type="SMART" id="SM00859"/>
    </source>
</evidence>
<dbReference type="Proteomes" id="UP000298180">
    <property type="component" value="Unassembled WGS sequence"/>
</dbReference>
<dbReference type="Pfam" id="PF01118">
    <property type="entry name" value="Semialdhyde_dh"/>
    <property type="match status" value="1"/>
</dbReference>
<dbReference type="InterPro" id="IPR000534">
    <property type="entry name" value="Semialdehyde_DH_NAD-bd"/>
</dbReference>
<dbReference type="InterPro" id="IPR000706">
    <property type="entry name" value="AGPR_type-1"/>
</dbReference>
<comment type="similarity">
    <text evidence="5">Belongs to the NAGSA dehydrogenase family. Type 1 subfamily.</text>
</comment>
<dbReference type="RefSeq" id="WP_135262034.1">
    <property type="nucleotide sequence ID" value="NZ_SMLM01000001.1"/>
</dbReference>
<evidence type="ECO:0000313" key="8">
    <source>
        <dbReference type="Proteomes" id="UP000298180"/>
    </source>
</evidence>
<keyword evidence="1 5" id="KW-0055">Arginine biosynthesis</keyword>
<proteinExistence type="inferred from homology"/>
<dbReference type="InterPro" id="IPR058924">
    <property type="entry name" value="AGPR_dimerisation_dom"/>
</dbReference>
<keyword evidence="5" id="KW-0963">Cytoplasm</keyword>
<dbReference type="InterPro" id="IPR036291">
    <property type="entry name" value="NAD(P)-bd_dom_sf"/>
</dbReference>
<accession>A0A4Z0C775</accession>
<dbReference type="HAMAP" id="MF_00150">
    <property type="entry name" value="ArgC_type1"/>
    <property type="match status" value="1"/>
</dbReference>
<dbReference type="EC" id="1.2.1.38" evidence="5"/>
<feature type="active site" evidence="5">
    <location>
        <position position="131"/>
    </location>
</feature>
<dbReference type="Gene3D" id="3.30.360.10">
    <property type="entry name" value="Dihydrodipicolinate Reductase, domain 2"/>
    <property type="match status" value="1"/>
</dbReference>
<dbReference type="SMART" id="SM00859">
    <property type="entry name" value="Semialdhyde_dh"/>
    <property type="match status" value="1"/>
</dbReference>
<feature type="domain" description="Semialdehyde dehydrogenase NAD-binding" evidence="6">
    <location>
        <begin position="4"/>
        <end position="123"/>
    </location>
</feature>
<dbReference type="NCBIfam" id="TIGR01850">
    <property type="entry name" value="argC"/>
    <property type="match status" value="1"/>
</dbReference>
<evidence type="ECO:0000256" key="2">
    <source>
        <dbReference type="ARBA" id="ARBA00022605"/>
    </source>
</evidence>
<gene>
    <name evidence="5" type="primary">argC</name>
    <name evidence="7" type="ORF">EZ313_04665</name>
</gene>
<organism evidence="7 8">
    <name type="scientific">Ramlibacter henchirensis</name>
    <dbReference type="NCBI Taxonomy" id="204072"/>
    <lineage>
        <taxon>Bacteria</taxon>
        <taxon>Pseudomonadati</taxon>
        <taxon>Pseudomonadota</taxon>
        <taxon>Betaproteobacteria</taxon>
        <taxon>Burkholderiales</taxon>
        <taxon>Comamonadaceae</taxon>
        <taxon>Ramlibacter</taxon>
    </lineage>
</organism>
<comment type="catalytic activity">
    <reaction evidence="5">
        <text>N-acetyl-L-glutamate 5-semialdehyde + phosphate + NADP(+) = N-acetyl-L-glutamyl 5-phosphate + NADPH + H(+)</text>
        <dbReference type="Rhea" id="RHEA:21588"/>
        <dbReference type="ChEBI" id="CHEBI:15378"/>
        <dbReference type="ChEBI" id="CHEBI:29123"/>
        <dbReference type="ChEBI" id="CHEBI:43474"/>
        <dbReference type="ChEBI" id="CHEBI:57783"/>
        <dbReference type="ChEBI" id="CHEBI:57936"/>
        <dbReference type="ChEBI" id="CHEBI:58349"/>
        <dbReference type="EC" id="1.2.1.38"/>
    </reaction>
</comment>
<dbReference type="GO" id="GO:0005737">
    <property type="term" value="C:cytoplasm"/>
    <property type="evidence" value="ECO:0007669"/>
    <property type="project" value="UniProtKB-SubCell"/>
</dbReference>
<sequence>MSIRVGIIGISGYGGGEAMRLVAGHPSFELVYAAGEGSAGSRLVDRFPGAPAKLADLVIEKWDPTALPRLDVLFASLPTGASADALARVPKDVKIVDIGGDHRWVEGWTYGLADVWPAQIKGKTRVANPGCFPAATLTALAPLLADKLIEPGNIVVDVKTGVSGAGRGGGNSKFGYAEVNEDLAPYGLLKHAHMPEIAKTIERLSGEGSAGGLVFTPHLVPMTRGILATIYCRGRATTEQCFDAAKRFYGGRAFVRVSDKPPHTKWATGSNFAFVSYAADPDRNLVIAMGVVDNLGKGAAGQAVQNANLICGLPETAGLDGAPVWP</sequence>
<name>A0A4Z0C775_9BURK</name>
<dbReference type="SUPFAM" id="SSF51735">
    <property type="entry name" value="NAD(P)-binding Rossmann-fold domains"/>
    <property type="match status" value="1"/>
</dbReference>
<dbReference type="Pfam" id="PF22698">
    <property type="entry name" value="Semialdhyde_dhC_1"/>
    <property type="match status" value="1"/>
</dbReference>
<evidence type="ECO:0000256" key="3">
    <source>
        <dbReference type="ARBA" id="ARBA00022857"/>
    </source>
</evidence>
<protein>
    <recommendedName>
        <fullName evidence="5">N-acetyl-gamma-glutamyl-phosphate reductase</fullName>
        <shortName evidence="5">AGPR</shortName>
        <ecNumber evidence="5">1.2.1.38</ecNumber>
    </recommendedName>
    <alternativeName>
        <fullName evidence="5">N-acetyl-glutamate semialdehyde dehydrogenase</fullName>
        <shortName evidence="5">NAGSA dehydrogenase</shortName>
    </alternativeName>
</protein>
<keyword evidence="3 5" id="KW-0521">NADP</keyword>
<dbReference type="GO" id="GO:0006526">
    <property type="term" value="P:L-arginine biosynthetic process"/>
    <property type="evidence" value="ECO:0007669"/>
    <property type="project" value="UniProtKB-UniRule"/>
</dbReference>
<dbReference type="OrthoDB" id="9801289at2"/>
<dbReference type="Gene3D" id="3.40.50.720">
    <property type="entry name" value="NAD(P)-binding Rossmann-like Domain"/>
    <property type="match status" value="1"/>
</dbReference>
<evidence type="ECO:0000256" key="1">
    <source>
        <dbReference type="ARBA" id="ARBA00022571"/>
    </source>
</evidence>
<comment type="subcellular location">
    <subcellularLocation>
        <location evidence="5">Cytoplasm</location>
    </subcellularLocation>
</comment>
<dbReference type="SUPFAM" id="SSF55347">
    <property type="entry name" value="Glyceraldehyde-3-phosphate dehydrogenase-like, C-terminal domain"/>
    <property type="match status" value="1"/>
</dbReference>
<comment type="function">
    <text evidence="5">Catalyzes the NADPH-dependent reduction of N-acetyl-5-glutamyl phosphate to yield N-acetyl-L-glutamate 5-semialdehyde.</text>
</comment>
<dbReference type="PANTHER" id="PTHR32338">
    <property type="entry name" value="N-ACETYL-GAMMA-GLUTAMYL-PHOSPHATE REDUCTASE, CHLOROPLASTIC-RELATED-RELATED"/>
    <property type="match status" value="1"/>
</dbReference>
<dbReference type="GO" id="GO:0003942">
    <property type="term" value="F:N-acetyl-gamma-glutamyl-phosphate reductase activity"/>
    <property type="evidence" value="ECO:0007669"/>
    <property type="project" value="UniProtKB-UniRule"/>
</dbReference>
<dbReference type="GO" id="GO:0051287">
    <property type="term" value="F:NAD binding"/>
    <property type="evidence" value="ECO:0007669"/>
    <property type="project" value="InterPro"/>
</dbReference>
<dbReference type="EMBL" id="SMLM01000001">
    <property type="protein sequence ID" value="TFZ05949.1"/>
    <property type="molecule type" value="Genomic_DNA"/>
</dbReference>